<proteinExistence type="predicted"/>
<sequence length="71" mass="7834">MAPSTAEPNILENYAFYVIPSWGQLLGYPTLGNYSHHNVSKISQDLVIFFGGVDCSVQTEKGTLYYLFGLG</sequence>
<gene>
    <name evidence="1" type="ORF">S03H2_25819</name>
</gene>
<dbReference type="EMBL" id="BARU01014734">
    <property type="protein sequence ID" value="GAH36182.1"/>
    <property type="molecule type" value="Genomic_DNA"/>
</dbReference>
<comment type="caution">
    <text evidence="1">The sequence shown here is derived from an EMBL/GenBank/DDBJ whole genome shotgun (WGS) entry which is preliminary data.</text>
</comment>
<feature type="non-terminal residue" evidence="1">
    <location>
        <position position="71"/>
    </location>
</feature>
<protein>
    <submittedName>
        <fullName evidence="1">Uncharacterized protein</fullName>
    </submittedName>
</protein>
<reference evidence="1" key="1">
    <citation type="journal article" date="2014" name="Front. Microbiol.">
        <title>High frequency of phylogenetically diverse reductive dehalogenase-homologous genes in deep subseafloor sedimentary metagenomes.</title>
        <authorList>
            <person name="Kawai M."/>
            <person name="Futagami T."/>
            <person name="Toyoda A."/>
            <person name="Takaki Y."/>
            <person name="Nishi S."/>
            <person name="Hori S."/>
            <person name="Arai W."/>
            <person name="Tsubouchi T."/>
            <person name="Morono Y."/>
            <person name="Uchiyama I."/>
            <person name="Ito T."/>
            <person name="Fujiyama A."/>
            <person name="Inagaki F."/>
            <person name="Takami H."/>
        </authorList>
    </citation>
    <scope>NUCLEOTIDE SEQUENCE</scope>
    <source>
        <strain evidence="1">Expedition CK06-06</strain>
    </source>
</reference>
<evidence type="ECO:0000313" key="1">
    <source>
        <dbReference type="EMBL" id="GAH36182.1"/>
    </source>
</evidence>
<dbReference type="AlphaFoldDB" id="X1EUD8"/>
<name>X1EUD8_9ZZZZ</name>
<accession>X1EUD8</accession>
<organism evidence="1">
    <name type="scientific">marine sediment metagenome</name>
    <dbReference type="NCBI Taxonomy" id="412755"/>
    <lineage>
        <taxon>unclassified sequences</taxon>
        <taxon>metagenomes</taxon>
        <taxon>ecological metagenomes</taxon>
    </lineage>
</organism>